<sequence>MYHQYGDLPQIPSFPDDHQYGAWTHDHTLAYRQHPFRVEEDFDYSGVDDGAMVRLQTMERFLLDTSPLTPGLLQAKFDRSVPLSSQHLGTFERQWPAPELRFNSPGLSSQSGYSSHATENELRSPHPFHSIPYGSSEELSQPTIPYPTADRLNEPTYSSDLTLPGGNVSLRDIEYEHQDPEPTTEENDAVDMKTDNGYEPEPVYVKTDSAPESYKNYPDSGVGTSLRDAESVQPMEPSEEDSSDQEYTPNRQSRRRQSSASSGSGQRSQRRRNHGRKSSTTSTPAQTNRVSKRAGRGNASLSASKASSEVQANGDAQRHFPCPLANYGCQSTFSSKNEWKRHVSTQHVKLGFWRCDLCAETVDPHDERTVYHNDFNRKDLFTQHLRRMHAAPPNQSARSQREYPVTEENIGEHQSRCYQKLRDAPPQSRCLFCDETFSGPSSWENRIEHVGRHLEKDRKAGLKLQGIPDWNADKTLEQWLIAEGLVEVDRSGVWKIGDGRRRCTVEEESEDDA</sequence>
<organism evidence="2 3">
    <name type="scientific">Trematosphaeria pertusa</name>
    <dbReference type="NCBI Taxonomy" id="390896"/>
    <lineage>
        <taxon>Eukaryota</taxon>
        <taxon>Fungi</taxon>
        <taxon>Dikarya</taxon>
        <taxon>Ascomycota</taxon>
        <taxon>Pezizomycotina</taxon>
        <taxon>Dothideomycetes</taxon>
        <taxon>Pleosporomycetidae</taxon>
        <taxon>Pleosporales</taxon>
        <taxon>Massarineae</taxon>
        <taxon>Trematosphaeriaceae</taxon>
        <taxon>Trematosphaeria</taxon>
    </lineage>
</organism>
<dbReference type="Gene3D" id="3.30.160.60">
    <property type="entry name" value="Classic Zinc Finger"/>
    <property type="match status" value="1"/>
</dbReference>
<dbReference type="PANTHER" id="PTHR23225:SF2">
    <property type="entry name" value="AT09679P-RELATED"/>
    <property type="match status" value="1"/>
</dbReference>
<accession>A0A6A6IR63</accession>
<evidence type="ECO:0000256" key="1">
    <source>
        <dbReference type="SAM" id="MobiDB-lite"/>
    </source>
</evidence>
<feature type="compositionally biased region" description="Basic residues" evidence="1">
    <location>
        <begin position="268"/>
        <end position="277"/>
    </location>
</feature>
<dbReference type="InterPro" id="IPR039970">
    <property type="entry name" value="TF_Grauzone"/>
</dbReference>
<feature type="region of interest" description="Disordered" evidence="1">
    <location>
        <begin position="179"/>
        <end position="314"/>
    </location>
</feature>
<dbReference type="PANTHER" id="PTHR23225">
    <property type="entry name" value="ZINC FINGER PROTEIN"/>
    <property type="match status" value="1"/>
</dbReference>
<feature type="region of interest" description="Disordered" evidence="1">
    <location>
        <begin position="99"/>
        <end position="167"/>
    </location>
</feature>
<evidence type="ECO:0000313" key="2">
    <source>
        <dbReference type="EMBL" id="KAF2253024.1"/>
    </source>
</evidence>
<feature type="compositionally biased region" description="Low complexity" evidence="1">
    <location>
        <begin position="258"/>
        <end position="267"/>
    </location>
</feature>
<feature type="compositionally biased region" description="Polar residues" evidence="1">
    <location>
        <begin position="278"/>
        <end position="289"/>
    </location>
</feature>
<dbReference type="AlphaFoldDB" id="A0A6A6IR63"/>
<dbReference type="RefSeq" id="XP_033688028.1">
    <property type="nucleotide sequence ID" value="XM_033820674.1"/>
</dbReference>
<reference evidence="2" key="1">
    <citation type="journal article" date="2020" name="Stud. Mycol.">
        <title>101 Dothideomycetes genomes: a test case for predicting lifestyles and emergence of pathogens.</title>
        <authorList>
            <person name="Haridas S."/>
            <person name="Albert R."/>
            <person name="Binder M."/>
            <person name="Bloem J."/>
            <person name="Labutti K."/>
            <person name="Salamov A."/>
            <person name="Andreopoulos B."/>
            <person name="Baker S."/>
            <person name="Barry K."/>
            <person name="Bills G."/>
            <person name="Bluhm B."/>
            <person name="Cannon C."/>
            <person name="Castanera R."/>
            <person name="Culley D."/>
            <person name="Daum C."/>
            <person name="Ezra D."/>
            <person name="Gonzalez J."/>
            <person name="Henrissat B."/>
            <person name="Kuo A."/>
            <person name="Liang C."/>
            <person name="Lipzen A."/>
            <person name="Lutzoni F."/>
            <person name="Magnuson J."/>
            <person name="Mondo S."/>
            <person name="Nolan M."/>
            <person name="Ohm R."/>
            <person name="Pangilinan J."/>
            <person name="Park H.-J."/>
            <person name="Ramirez L."/>
            <person name="Alfaro M."/>
            <person name="Sun H."/>
            <person name="Tritt A."/>
            <person name="Yoshinaga Y."/>
            <person name="Zwiers L.-H."/>
            <person name="Turgeon B."/>
            <person name="Goodwin S."/>
            <person name="Spatafora J."/>
            <person name="Crous P."/>
            <person name="Grigoriev I."/>
        </authorList>
    </citation>
    <scope>NUCLEOTIDE SEQUENCE</scope>
    <source>
        <strain evidence="2">CBS 122368</strain>
    </source>
</reference>
<dbReference type="GO" id="GO:0003700">
    <property type="term" value="F:DNA-binding transcription factor activity"/>
    <property type="evidence" value="ECO:0007669"/>
    <property type="project" value="InterPro"/>
</dbReference>
<feature type="compositionally biased region" description="Low complexity" evidence="1">
    <location>
        <begin position="104"/>
        <end position="115"/>
    </location>
</feature>
<feature type="compositionally biased region" description="Polar residues" evidence="1">
    <location>
        <begin position="299"/>
        <end position="311"/>
    </location>
</feature>
<dbReference type="OrthoDB" id="5388486at2759"/>
<keyword evidence="3" id="KW-1185">Reference proteome</keyword>
<evidence type="ECO:0008006" key="4">
    <source>
        <dbReference type="Google" id="ProtNLM"/>
    </source>
</evidence>
<dbReference type="GeneID" id="54574004"/>
<evidence type="ECO:0000313" key="3">
    <source>
        <dbReference type="Proteomes" id="UP000800094"/>
    </source>
</evidence>
<protein>
    <recommendedName>
        <fullName evidence="4">C2H2-type domain-containing protein</fullName>
    </recommendedName>
</protein>
<name>A0A6A6IR63_9PLEO</name>
<gene>
    <name evidence="2" type="ORF">BU26DRAFT_213249</name>
</gene>
<dbReference type="Proteomes" id="UP000800094">
    <property type="component" value="Unassembled WGS sequence"/>
</dbReference>
<dbReference type="EMBL" id="ML987191">
    <property type="protein sequence ID" value="KAF2253024.1"/>
    <property type="molecule type" value="Genomic_DNA"/>
</dbReference>
<proteinExistence type="predicted"/>